<accession>A0A0G0L6S6</accession>
<feature type="non-terminal residue" evidence="2">
    <location>
        <position position="43"/>
    </location>
</feature>
<dbReference type="EMBL" id="LBVN01000002">
    <property type="protein sequence ID" value="KKQ87728.1"/>
    <property type="molecule type" value="Genomic_DNA"/>
</dbReference>
<name>A0A0G0L6S6_9BACT</name>
<keyword evidence="1" id="KW-1133">Transmembrane helix</keyword>
<feature type="transmembrane region" description="Helical" evidence="1">
    <location>
        <begin position="15"/>
        <end position="35"/>
    </location>
</feature>
<evidence type="ECO:0000313" key="2">
    <source>
        <dbReference type="EMBL" id="KKQ87728.1"/>
    </source>
</evidence>
<comment type="caution">
    <text evidence="2">The sequence shown here is derived from an EMBL/GenBank/DDBJ whole genome shotgun (WGS) entry which is preliminary data.</text>
</comment>
<dbReference type="Proteomes" id="UP000033944">
    <property type="component" value="Unassembled WGS sequence"/>
</dbReference>
<sequence length="43" mass="5054">MDNTELEKLNDNNRFIKVMVLVFSISLFTILYIFVGVKFITAR</sequence>
<proteinExistence type="predicted"/>
<organism evidence="2 3">
    <name type="scientific">Candidatus Woesebacteria bacterium GW2011_GWB1_38_8b</name>
    <dbReference type="NCBI Taxonomy" id="1618571"/>
    <lineage>
        <taxon>Bacteria</taxon>
        <taxon>Candidatus Woeseibacteriota</taxon>
    </lineage>
</organism>
<keyword evidence="1" id="KW-0472">Membrane</keyword>
<reference evidence="2 3" key="1">
    <citation type="journal article" date="2015" name="Nature">
        <title>rRNA introns, odd ribosomes, and small enigmatic genomes across a large radiation of phyla.</title>
        <authorList>
            <person name="Brown C.T."/>
            <person name="Hug L.A."/>
            <person name="Thomas B.C."/>
            <person name="Sharon I."/>
            <person name="Castelle C.J."/>
            <person name="Singh A."/>
            <person name="Wilkins M.J."/>
            <person name="Williams K.H."/>
            <person name="Banfield J.F."/>
        </authorList>
    </citation>
    <scope>NUCLEOTIDE SEQUENCE [LARGE SCALE GENOMIC DNA]</scope>
</reference>
<protein>
    <submittedName>
        <fullName evidence="2">Uncharacterized protein</fullName>
    </submittedName>
</protein>
<dbReference type="AlphaFoldDB" id="A0A0G0L6S6"/>
<evidence type="ECO:0000313" key="3">
    <source>
        <dbReference type="Proteomes" id="UP000033944"/>
    </source>
</evidence>
<gene>
    <name evidence="2" type="ORF">UT10_C0002G0049</name>
</gene>
<evidence type="ECO:0000256" key="1">
    <source>
        <dbReference type="SAM" id="Phobius"/>
    </source>
</evidence>
<keyword evidence="1" id="KW-0812">Transmembrane</keyword>